<keyword evidence="4 5" id="KW-0413">Isomerase</keyword>
<gene>
    <name evidence="8" type="ORF">DI536_34580</name>
</gene>
<dbReference type="Gene3D" id="3.10.50.40">
    <property type="match status" value="1"/>
</dbReference>
<evidence type="ECO:0000256" key="4">
    <source>
        <dbReference type="ARBA" id="ARBA00023235"/>
    </source>
</evidence>
<keyword evidence="3 5" id="KW-0697">Rotamase</keyword>
<dbReference type="GO" id="GO:0003755">
    <property type="term" value="F:peptidyl-prolyl cis-trans isomerase activity"/>
    <property type="evidence" value="ECO:0007669"/>
    <property type="project" value="UniProtKB-UniRule"/>
</dbReference>
<feature type="domain" description="PPIase FKBP-type" evidence="7">
    <location>
        <begin position="48"/>
        <end position="134"/>
    </location>
</feature>
<dbReference type="SUPFAM" id="SSF54534">
    <property type="entry name" value="FKBP-like"/>
    <property type="match status" value="1"/>
</dbReference>
<evidence type="ECO:0000313" key="9">
    <source>
        <dbReference type="Proteomes" id="UP000249061"/>
    </source>
</evidence>
<comment type="caution">
    <text evidence="8">The sequence shown here is derived from an EMBL/GenBank/DDBJ whole genome shotgun (WGS) entry which is preliminary data.</text>
</comment>
<evidence type="ECO:0000259" key="7">
    <source>
        <dbReference type="PROSITE" id="PS50059"/>
    </source>
</evidence>
<accession>A0A2W5V2V4</accession>
<organism evidence="8 9">
    <name type="scientific">Archangium gephyra</name>
    <dbReference type="NCBI Taxonomy" id="48"/>
    <lineage>
        <taxon>Bacteria</taxon>
        <taxon>Pseudomonadati</taxon>
        <taxon>Myxococcota</taxon>
        <taxon>Myxococcia</taxon>
        <taxon>Myxococcales</taxon>
        <taxon>Cystobacterineae</taxon>
        <taxon>Archangiaceae</taxon>
        <taxon>Archangium</taxon>
    </lineage>
</organism>
<name>A0A2W5V2V4_9BACT</name>
<evidence type="ECO:0000313" key="8">
    <source>
        <dbReference type="EMBL" id="PZR04281.1"/>
    </source>
</evidence>
<evidence type="ECO:0000256" key="1">
    <source>
        <dbReference type="ARBA" id="ARBA00000971"/>
    </source>
</evidence>
<evidence type="ECO:0000256" key="2">
    <source>
        <dbReference type="ARBA" id="ARBA00006577"/>
    </source>
</evidence>
<evidence type="ECO:0000256" key="5">
    <source>
        <dbReference type="PROSITE-ProRule" id="PRU00277"/>
    </source>
</evidence>
<dbReference type="Pfam" id="PF00254">
    <property type="entry name" value="FKBP_C"/>
    <property type="match status" value="1"/>
</dbReference>
<comment type="catalytic activity">
    <reaction evidence="1 5 6">
        <text>[protein]-peptidylproline (omega=180) = [protein]-peptidylproline (omega=0)</text>
        <dbReference type="Rhea" id="RHEA:16237"/>
        <dbReference type="Rhea" id="RHEA-COMP:10747"/>
        <dbReference type="Rhea" id="RHEA-COMP:10748"/>
        <dbReference type="ChEBI" id="CHEBI:83833"/>
        <dbReference type="ChEBI" id="CHEBI:83834"/>
        <dbReference type="EC" id="5.2.1.8"/>
    </reaction>
</comment>
<dbReference type="EMBL" id="QFQP01000061">
    <property type="protein sequence ID" value="PZR04281.1"/>
    <property type="molecule type" value="Genomic_DNA"/>
</dbReference>
<proteinExistence type="inferred from homology"/>
<protein>
    <recommendedName>
        <fullName evidence="6">Peptidyl-prolyl cis-trans isomerase</fullName>
        <ecNumber evidence="6">5.2.1.8</ecNumber>
    </recommendedName>
</protein>
<dbReference type="PANTHER" id="PTHR43811">
    <property type="entry name" value="FKBP-TYPE PEPTIDYL-PROLYL CIS-TRANS ISOMERASE FKPA"/>
    <property type="match status" value="1"/>
</dbReference>
<dbReference type="Proteomes" id="UP000249061">
    <property type="component" value="Unassembled WGS sequence"/>
</dbReference>
<dbReference type="InterPro" id="IPR001179">
    <property type="entry name" value="PPIase_FKBP_dom"/>
</dbReference>
<dbReference type="PANTHER" id="PTHR43811:SF19">
    <property type="entry name" value="39 KDA FK506-BINDING NUCLEAR PROTEIN"/>
    <property type="match status" value="1"/>
</dbReference>
<dbReference type="InterPro" id="IPR046357">
    <property type="entry name" value="PPIase_dom_sf"/>
</dbReference>
<dbReference type="EC" id="5.2.1.8" evidence="6"/>
<dbReference type="AlphaFoldDB" id="A0A2W5V2V4"/>
<dbReference type="PROSITE" id="PS50059">
    <property type="entry name" value="FKBP_PPIASE"/>
    <property type="match status" value="1"/>
</dbReference>
<comment type="similarity">
    <text evidence="2 6">Belongs to the FKBP-type PPIase family.</text>
</comment>
<evidence type="ECO:0000256" key="6">
    <source>
        <dbReference type="RuleBase" id="RU003915"/>
    </source>
</evidence>
<evidence type="ECO:0000256" key="3">
    <source>
        <dbReference type="ARBA" id="ARBA00023110"/>
    </source>
</evidence>
<sequence length="134" mass="14411">MLAALLLLACSKKELKPRNPQPPVTSPTGVITQVLREGYDDGDVAKKGDKISIHFTGTLTDGGVFDSSYQRGAFNFWVGEGMVVPGLDQGLLGMKEGEARLITIPPLEGYANDAKPGIPPRSTLVFEVELLDVR</sequence>
<reference evidence="8 9" key="1">
    <citation type="submission" date="2017-08" db="EMBL/GenBank/DDBJ databases">
        <title>Infants hospitalized years apart are colonized by the same room-sourced microbial strains.</title>
        <authorList>
            <person name="Brooks B."/>
            <person name="Olm M.R."/>
            <person name="Firek B.A."/>
            <person name="Baker R."/>
            <person name="Thomas B.C."/>
            <person name="Morowitz M.J."/>
            <person name="Banfield J.F."/>
        </authorList>
    </citation>
    <scope>NUCLEOTIDE SEQUENCE [LARGE SCALE GENOMIC DNA]</scope>
    <source>
        <strain evidence="8">S2_003_000_R2_14</strain>
    </source>
</reference>